<dbReference type="SMART" id="SM00842">
    <property type="entry name" value="FtsA"/>
    <property type="match status" value="1"/>
</dbReference>
<comment type="subunit">
    <text evidence="5">Self-interacts. Interacts with FtsZ.</text>
</comment>
<gene>
    <name evidence="5" type="primary">ftsA</name>
    <name evidence="8" type="ORF">J2Z48_000553</name>
</gene>
<dbReference type="RefSeq" id="WP_307250794.1">
    <property type="nucleotide sequence ID" value="NZ_JAUSUV010000002.1"/>
</dbReference>
<keyword evidence="3 5" id="KW-0472">Membrane</keyword>
<dbReference type="GO" id="GO:0032153">
    <property type="term" value="C:cell division site"/>
    <property type="evidence" value="ECO:0007669"/>
    <property type="project" value="UniProtKB-UniRule"/>
</dbReference>
<dbReference type="NCBIfam" id="TIGR01174">
    <property type="entry name" value="ftsA"/>
    <property type="match status" value="1"/>
</dbReference>
<dbReference type="InterPro" id="IPR043129">
    <property type="entry name" value="ATPase_NBD"/>
</dbReference>
<evidence type="ECO:0000256" key="2">
    <source>
        <dbReference type="ARBA" id="ARBA00022618"/>
    </source>
</evidence>
<comment type="function">
    <text evidence="5 6">Cell division protein that is involved in the assembly of the Z ring. May serve as a membrane anchor for the Z ring.</text>
</comment>
<comment type="subcellular location">
    <subcellularLocation>
        <location evidence="5">Cell membrane</location>
        <topology evidence="5">Peripheral membrane protein</topology>
        <orientation evidence="5">Cytoplasmic side</orientation>
    </subcellularLocation>
    <text evidence="5">Localizes to the Z ring in an FtsZ-dependent manner. Targeted to the membrane through a conserved C-terminal amphipathic helix.</text>
</comment>
<dbReference type="CDD" id="cd24048">
    <property type="entry name" value="ASKHA_NBD_FtsA"/>
    <property type="match status" value="1"/>
</dbReference>
<evidence type="ECO:0000256" key="3">
    <source>
        <dbReference type="ARBA" id="ARBA00023136"/>
    </source>
</evidence>
<keyword evidence="2 5" id="KW-0132">Cell division</keyword>
<dbReference type="SUPFAM" id="SSF53067">
    <property type="entry name" value="Actin-like ATPase domain"/>
    <property type="match status" value="2"/>
</dbReference>
<evidence type="ECO:0000256" key="5">
    <source>
        <dbReference type="HAMAP-Rule" id="MF_02033"/>
    </source>
</evidence>
<dbReference type="InterPro" id="IPR020823">
    <property type="entry name" value="Cell_div_FtsA"/>
</dbReference>
<dbReference type="PANTHER" id="PTHR32432">
    <property type="entry name" value="CELL DIVISION PROTEIN FTSA-RELATED"/>
    <property type="match status" value="1"/>
</dbReference>
<dbReference type="Pfam" id="PF14450">
    <property type="entry name" value="FtsA"/>
    <property type="match status" value="1"/>
</dbReference>
<dbReference type="Proteomes" id="UP001238450">
    <property type="component" value="Unassembled WGS sequence"/>
</dbReference>
<dbReference type="HAMAP" id="MF_02033">
    <property type="entry name" value="FtsA"/>
    <property type="match status" value="1"/>
</dbReference>
<dbReference type="Pfam" id="PF02491">
    <property type="entry name" value="SHS2_FTSA"/>
    <property type="match status" value="1"/>
</dbReference>
<evidence type="ECO:0000313" key="9">
    <source>
        <dbReference type="Proteomes" id="UP001238450"/>
    </source>
</evidence>
<evidence type="ECO:0000313" key="8">
    <source>
        <dbReference type="EMBL" id="MDQ0416389.1"/>
    </source>
</evidence>
<dbReference type="Gene3D" id="3.30.420.40">
    <property type="match status" value="2"/>
</dbReference>
<dbReference type="InterPro" id="IPR003494">
    <property type="entry name" value="SHS2_FtsA"/>
</dbReference>
<dbReference type="GO" id="GO:0043093">
    <property type="term" value="P:FtsZ-dependent cytokinesis"/>
    <property type="evidence" value="ECO:0007669"/>
    <property type="project" value="UniProtKB-UniRule"/>
</dbReference>
<keyword evidence="1 5" id="KW-1003">Cell membrane</keyword>
<dbReference type="EMBL" id="JAUSUV010000002">
    <property type="protein sequence ID" value="MDQ0416389.1"/>
    <property type="molecule type" value="Genomic_DNA"/>
</dbReference>
<dbReference type="InterPro" id="IPR050696">
    <property type="entry name" value="FtsA/MreB"/>
</dbReference>
<sequence length="411" mass="45032">MNDQFIVTLDIGTTQIKAFIAEMHADGNLQIVGVGTAKSLGMKKGAIVDLDQAVFSVRQAIQQAERMVGIEISKVYVGISGNHVAVQHSHGLVAVSSESRVIENQDLDRVLQACRVINLPQERTIFDVVPTQYIVDGVSEIRDPRGMFGVRLEVEAMVLTATKTVIQNMERCLEKAQLEIAGVIYLPHALGEACLTLDEKQIGVVLLDFGGGTITISAYHQGNLTGTAVIPMGGEYLTSDIAIVLRTHSDVAEEIKCKYGCALADLANKNESFSVQTLNDQKEVVYHQDNLAEIIESRLSEMFYLVRQQLQYMGVNDRPSGGFVLTGGVMSTRNILATAQKYLGQPVRVAQPENIGVNEPSYMGGVSMVHYLGQRGMIQVPETIPNDVARSKKQHGESAFSKMKNWFSDFI</sequence>
<keyword evidence="4 5" id="KW-0131">Cell cycle</keyword>
<reference evidence="8 9" key="1">
    <citation type="submission" date="2023-07" db="EMBL/GenBank/DDBJ databases">
        <title>Genomic Encyclopedia of Type Strains, Phase IV (KMG-IV): sequencing the most valuable type-strain genomes for metagenomic binning, comparative biology and taxonomic classification.</title>
        <authorList>
            <person name="Goeker M."/>
        </authorList>
    </citation>
    <scope>NUCLEOTIDE SEQUENCE [LARGE SCALE GENOMIC DNA]</scope>
    <source>
        <strain evidence="8 9">DSM 46876</strain>
    </source>
</reference>
<feature type="domain" description="SHS2" evidence="7">
    <location>
        <begin position="6"/>
        <end position="194"/>
    </location>
</feature>
<evidence type="ECO:0000256" key="1">
    <source>
        <dbReference type="ARBA" id="ARBA00022475"/>
    </source>
</evidence>
<dbReference type="PIRSF" id="PIRSF003101">
    <property type="entry name" value="FtsA"/>
    <property type="match status" value="1"/>
</dbReference>
<dbReference type="AlphaFoldDB" id="A0AAJ1TI51"/>
<keyword evidence="9" id="KW-1185">Reference proteome</keyword>
<evidence type="ECO:0000256" key="4">
    <source>
        <dbReference type="ARBA" id="ARBA00023306"/>
    </source>
</evidence>
<comment type="caution">
    <text evidence="8">The sequence shown here is derived from an EMBL/GenBank/DDBJ whole genome shotgun (WGS) entry which is preliminary data.</text>
</comment>
<name>A0AAJ1TI51_9BACL</name>
<protein>
    <recommendedName>
        <fullName evidence="5 6">Cell division protein FtsA</fullName>
    </recommendedName>
</protein>
<evidence type="ECO:0000256" key="6">
    <source>
        <dbReference type="PIRNR" id="PIRNR003101"/>
    </source>
</evidence>
<evidence type="ECO:0000259" key="7">
    <source>
        <dbReference type="SMART" id="SM00842"/>
    </source>
</evidence>
<proteinExistence type="inferred from homology"/>
<comment type="similarity">
    <text evidence="5 6">Belongs to the FtsA/MreB family.</text>
</comment>
<accession>A0AAJ1TI51</accession>
<dbReference type="PANTHER" id="PTHR32432:SF4">
    <property type="entry name" value="CELL DIVISION PROTEIN FTSA"/>
    <property type="match status" value="1"/>
</dbReference>
<dbReference type="GO" id="GO:0009898">
    <property type="term" value="C:cytoplasmic side of plasma membrane"/>
    <property type="evidence" value="ECO:0007669"/>
    <property type="project" value="UniProtKB-UniRule"/>
</dbReference>
<organism evidence="8 9">
    <name type="scientific">Croceifilum oryzae</name>
    <dbReference type="NCBI Taxonomy" id="1553429"/>
    <lineage>
        <taxon>Bacteria</taxon>
        <taxon>Bacillati</taxon>
        <taxon>Bacillota</taxon>
        <taxon>Bacilli</taxon>
        <taxon>Bacillales</taxon>
        <taxon>Thermoactinomycetaceae</taxon>
        <taxon>Croceifilum</taxon>
    </lineage>
</organism>